<dbReference type="PRINTS" id="PR01790">
    <property type="entry name" value="SMP30FAMILY"/>
</dbReference>
<comment type="caution">
    <text evidence="3">The sequence shown here is derived from an EMBL/GenBank/DDBJ whole genome shotgun (WGS) entry which is preliminary data.</text>
</comment>
<dbReference type="PANTHER" id="PTHR10907:SF47">
    <property type="entry name" value="REGUCALCIN"/>
    <property type="match status" value="1"/>
</dbReference>
<evidence type="ECO:0000256" key="1">
    <source>
        <dbReference type="ARBA" id="ARBA00008853"/>
    </source>
</evidence>
<dbReference type="Pfam" id="PF08450">
    <property type="entry name" value="SGL"/>
    <property type="match status" value="1"/>
</dbReference>
<dbReference type="InterPro" id="IPR013658">
    <property type="entry name" value="SGL"/>
</dbReference>
<dbReference type="Proteomes" id="UP001184150">
    <property type="component" value="Unassembled WGS sequence"/>
</dbReference>
<evidence type="ECO:0000313" key="4">
    <source>
        <dbReference type="Proteomes" id="UP001184150"/>
    </source>
</evidence>
<dbReference type="InterPro" id="IPR011042">
    <property type="entry name" value="6-blade_b-propeller_TolB-like"/>
</dbReference>
<proteinExistence type="inferred from homology"/>
<dbReference type="PANTHER" id="PTHR10907">
    <property type="entry name" value="REGUCALCIN"/>
    <property type="match status" value="1"/>
</dbReference>
<comment type="similarity">
    <text evidence="1">Belongs to the SMP-30/CGR1 family.</text>
</comment>
<evidence type="ECO:0000313" key="3">
    <source>
        <dbReference type="EMBL" id="MDR6512174.1"/>
    </source>
</evidence>
<gene>
    <name evidence="3" type="ORF">J2792_003057</name>
</gene>
<accession>A0ABU1MP98</accession>
<keyword evidence="4" id="KW-1185">Reference proteome</keyword>
<dbReference type="Gene3D" id="2.120.10.30">
    <property type="entry name" value="TolB, C-terminal domain"/>
    <property type="match status" value="1"/>
</dbReference>
<dbReference type="InterPro" id="IPR005511">
    <property type="entry name" value="SMP-30"/>
</dbReference>
<dbReference type="RefSeq" id="WP_309805826.1">
    <property type="nucleotide sequence ID" value="NZ_JAVDRD010000008.1"/>
</dbReference>
<protein>
    <submittedName>
        <fullName evidence="3">Sugar lactone lactonase YvrE</fullName>
    </submittedName>
</protein>
<dbReference type="SUPFAM" id="SSF63829">
    <property type="entry name" value="Calcium-dependent phosphotriesterase"/>
    <property type="match status" value="1"/>
</dbReference>
<reference evidence="3 4" key="1">
    <citation type="submission" date="2023-07" db="EMBL/GenBank/DDBJ databases">
        <title>Sorghum-associated microbial communities from plants grown in Nebraska, USA.</title>
        <authorList>
            <person name="Schachtman D."/>
        </authorList>
    </citation>
    <scope>NUCLEOTIDE SEQUENCE [LARGE SCALE GENOMIC DNA]</scope>
    <source>
        <strain evidence="3 4">DS1027</strain>
    </source>
</reference>
<evidence type="ECO:0000259" key="2">
    <source>
        <dbReference type="Pfam" id="PF08450"/>
    </source>
</evidence>
<name>A0ABU1MP98_9SPHN</name>
<dbReference type="EMBL" id="JAVDRD010000008">
    <property type="protein sequence ID" value="MDR6512174.1"/>
    <property type="molecule type" value="Genomic_DNA"/>
</dbReference>
<sequence length="304" mass="31494">MALSAAHVPAHVPVIAGAVPQAVWPLAATLGEGPVWAAHEGALWFVDIKAPAIHRFVPASGETATWPAPAQVGWVLPCADGTLLAGLQTGVHRFDPASGAFTLLCAPEAHLPGNRLNDATVAADGAVWLGSMDDAETDESGRIYRLDTDGCVDSGLQPVSITNGPAFSPDGHTLYHHDTLGRRIWASTVHDGRVTGTRLFAQIEAGAGYPDGPVVDAQGCLWVGLFAGWAVRRYDPTGKLIGVVPFPVANVTKIAFGGPDLRTAYATTATKGLTTAERAAQPLAGALFAFDPGVAGLPAHLARV</sequence>
<feature type="domain" description="SMP-30/Gluconolactonase/LRE-like region" evidence="2">
    <location>
        <begin position="30"/>
        <end position="270"/>
    </location>
</feature>
<organism evidence="3 4">
    <name type="scientific">Novosphingobium capsulatum</name>
    <dbReference type="NCBI Taxonomy" id="13688"/>
    <lineage>
        <taxon>Bacteria</taxon>
        <taxon>Pseudomonadati</taxon>
        <taxon>Pseudomonadota</taxon>
        <taxon>Alphaproteobacteria</taxon>
        <taxon>Sphingomonadales</taxon>
        <taxon>Sphingomonadaceae</taxon>
        <taxon>Novosphingobium</taxon>
    </lineage>
</organism>